<dbReference type="EMBL" id="JBFXLU010000040">
    <property type="protein sequence ID" value="KAL2849936.1"/>
    <property type="molecule type" value="Genomic_DNA"/>
</dbReference>
<organism evidence="1 2">
    <name type="scientific">Aspergillus pseudoustus</name>
    <dbReference type="NCBI Taxonomy" id="1810923"/>
    <lineage>
        <taxon>Eukaryota</taxon>
        <taxon>Fungi</taxon>
        <taxon>Dikarya</taxon>
        <taxon>Ascomycota</taxon>
        <taxon>Pezizomycotina</taxon>
        <taxon>Eurotiomycetes</taxon>
        <taxon>Eurotiomycetidae</taxon>
        <taxon>Eurotiales</taxon>
        <taxon>Aspergillaceae</taxon>
        <taxon>Aspergillus</taxon>
        <taxon>Aspergillus subgen. Nidulantes</taxon>
    </lineage>
</organism>
<dbReference type="PANTHER" id="PTHR37540:SF5">
    <property type="entry name" value="TRANSCRIPTION FACTOR DOMAIN-CONTAINING PROTEIN"/>
    <property type="match status" value="1"/>
</dbReference>
<evidence type="ECO:0000313" key="1">
    <source>
        <dbReference type="EMBL" id="KAL2849936.1"/>
    </source>
</evidence>
<dbReference type="Proteomes" id="UP001610446">
    <property type="component" value="Unassembled WGS sequence"/>
</dbReference>
<evidence type="ECO:0008006" key="3">
    <source>
        <dbReference type="Google" id="ProtNLM"/>
    </source>
</evidence>
<protein>
    <recommendedName>
        <fullName evidence="3">Fungal-specific transcription factor domain-containing protein</fullName>
    </recommendedName>
</protein>
<reference evidence="1 2" key="1">
    <citation type="submission" date="2024-07" db="EMBL/GenBank/DDBJ databases">
        <title>Section-level genome sequencing and comparative genomics of Aspergillus sections Usti and Cavernicolus.</title>
        <authorList>
            <consortium name="Lawrence Berkeley National Laboratory"/>
            <person name="Nybo J.L."/>
            <person name="Vesth T.C."/>
            <person name="Theobald S."/>
            <person name="Frisvad J.C."/>
            <person name="Larsen T.O."/>
            <person name="Kjaerboelling I."/>
            <person name="Rothschild-Mancinelli K."/>
            <person name="Lyhne E.K."/>
            <person name="Kogle M.E."/>
            <person name="Barry K."/>
            <person name="Clum A."/>
            <person name="Na H."/>
            <person name="Ledsgaard L."/>
            <person name="Lin J."/>
            <person name="Lipzen A."/>
            <person name="Kuo A."/>
            <person name="Riley R."/>
            <person name="Mondo S."/>
            <person name="Labutti K."/>
            <person name="Haridas S."/>
            <person name="Pangalinan J."/>
            <person name="Salamov A.A."/>
            <person name="Simmons B.A."/>
            <person name="Magnuson J.K."/>
            <person name="Chen J."/>
            <person name="Drula E."/>
            <person name="Henrissat B."/>
            <person name="Wiebenga A."/>
            <person name="Lubbers R.J."/>
            <person name="Gomes A.C."/>
            <person name="Makela M.R."/>
            <person name="Stajich J."/>
            <person name="Grigoriev I.V."/>
            <person name="Mortensen U.H."/>
            <person name="De Vries R.P."/>
            <person name="Baker S.E."/>
            <person name="Andersen M.R."/>
        </authorList>
    </citation>
    <scope>NUCLEOTIDE SEQUENCE [LARGE SCALE GENOMIC DNA]</scope>
    <source>
        <strain evidence="1 2">CBS 123904</strain>
    </source>
</reference>
<keyword evidence="2" id="KW-1185">Reference proteome</keyword>
<proteinExistence type="predicted"/>
<dbReference type="PANTHER" id="PTHR37540">
    <property type="entry name" value="TRANSCRIPTION FACTOR (ACR-2), PUTATIVE-RELATED-RELATED"/>
    <property type="match status" value="1"/>
</dbReference>
<gene>
    <name evidence="1" type="ORF">BJY01DRAFT_138862</name>
</gene>
<accession>A0ABR4KCB5</accession>
<evidence type="ECO:0000313" key="2">
    <source>
        <dbReference type="Proteomes" id="UP001610446"/>
    </source>
</evidence>
<sequence>MLPPKPKQEPEAAAAGDFIFVGGPKLQRQSGKVRSTFLRRAIPLGRKKTRQDATDQLEIALKKSGKKSDELGLCSCASSLMEQMGASTFNAESLESETHRMILPKLWNQRDGRLSGRCATCGGDLWPVSGSAAGVEGALLRARSQSRSSSPEALLLGAARGDPLLPLNTTTAKLKVHELLDFAATVIWPHFRGTDHATNCYQQWIFPLENNLQLYAILWAASYHRDILRVTYGVPCQESNQQLYLKSLALQALQGELDNTSKWTNPDRLVMCILWLAANDKHKKIVRDSSPFSPPLTDLQALDFCGGQEYHPLHWHMVQDIIRRIGGIESLRTYALSWMVSLSSLMTAAQFISKPIYPVMSVLGYRLILQPPALLFKPHGYYDKDCSSCPAGSGFDELSFLRPPVKQNLILAFKHLGEYSTVLQFFQGDDSTNSSSSICSPMVRDLIGDSRNLVHHRLLSLPDENHPVDDILALAEAIPDSKPYPPPNLNQLSSDIYLACRLSAILYAIHVTFPLPRSSSVRKTLLESLTPRLEDLCARGISSTLLAWCLVVVISTMGKRAPQTLVGYAGRLCRELGVDGVEKLSDLLKAFAWVNAAVKDDWKGMWAVILAERSHE</sequence>
<comment type="caution">
    <text evidence="1">The sequence shown here is derived from an EMBL/GenBank/DDBJ whole genome shotgun (WGS) entry which is preliminary data.</text>
</comment>
<name>A0ABR4KCB5_9EURO</name>